<dbReference type="CDD" id="cd16454">
    <property type="entry name" value="RING-H2_PA-TM-RING"/>
    <property type="match status" value="1"/>
</dbReference>
<dbReference type="Proteomes" id="UP001165190">
    <property type="component" value="Unassembled WGS sequence"/>
</dbReference>
<evidence type="ECO:0000256" key="8">
    <source>
        <dbReference type="PROSITE-ProRule" id="PRU00175"/>
    </source>
</evidence>
<comment type="caution">
    <text evidence="11">The sequence shown here is derived from an EMBL/GenBank/DDBJ whole genome shotgun (WGS) entry which is preliminary data.</text>
</comment>
<protein>
    <recommendedName>
        <fullName evidence="2">RING-type E3 ubiquitin transferase</fullName>
        <ecNumber evidence="2">2.3.2.27</ecNumber>
    </recommendedName>
</protein>
<gene>
    <name evidence="11" type="ORF">HRI_000410500</name>
</gene>
<dbReference type="GO" id="GO:0005737">
    <property type="term" value="C:cytoplasm"/>
    <property type="evidence" value="ECO:0007669"/>
    <property type="project" value="TreeGrafter"/>
</dbReference>
<dbReference type="GO" id="GO:0008270">
    <property type="term" value="F:zinc ion binding"/>
    <property type="evidence" value="ECO:0007669"/>
    <property type="project" value="UniProtKB-KW"/>
</dbReference>
<evidence type="ECO:0000313" key="11">
    <source>
        <dbReference type="EMBL" id="GMI67412.1"/>
    </source>
</evidence>
<evidence type="ECO:0000256" key="6">
    <source>
        <dbReference type="ARBA" id="ARBA00022786"/>
    </source>
</evidence>
<dbReference type="PANTHER" id="PTHR15710:SF184">
    <property type="entry name" value="RING_U-BOX SUPERFAMILY PROTEIN"/>
    <property type="match status" value="1"/>
</dbReference>
<evidence type="ECO:0000256" key="3">
    <source>
        <dbReference type="ARBA" id="ARBA00022679"/>
    </source>
</evidence>
<evidence type="ECO:0000313" key="12">
    <source>
        <dbReference type="Proteomes" id="UP001165190"/>
    </source>
</evidence>
<evidence type="ECO:0000256" key="9">
    <source>
        <dbReference type="SAM" id="MobiDB-lite"/>
    </source>
</evidence>
<evidence type="ECO:0000256" key="7">
    <source>
        <dbReference type="ARBA" id="ARBA00022833"/>
    </source>
</evidence>
<dbReference type="EMBL" id="BSYR01000005">
    <property type="protein sequence ID" value="GMI67412.1"/>
    <property type="molecule type" value="Genomic_DNA"/>
</dbReference>
<dbReference type="EC" id="2.3.2.27" evidence="2"/>
<keyword evidence="4" id="KW-0479">Metal-binding</keyword>
<dbReference type="GO" id="GO:0061630">
    <property type="term" value="F:ubiquitin protein ligase activity"/>
    <property type="evidence" value="ECO:0007669"/>
    <property type="project" value="UniProtKB-EC"/>
</dbReference>
<reference evidence="11" key="1">
    <citation type="submission" date="2023-05" db="EMBL/GenBank/DDBJ databases">
        <title>Genome and transcriptome analyses reveal genes involved in the formation of fine ridges on petal epidermal cells in Hibiscus trionum.</title>
        <authorList>
            <person name="Koshimizu S."/>
            <person name="Masuda S."/>
            <person name="Ishii T."/>
            <person name="Shirasu K."/>
            <person name="Hoshino A."/>
            <person name="Arita M."/>
        </authorList>
    </citation>
    <scope>NUCLEOTIDE SEQUENCE</scope>
    <source>
        <strain evidence="11">Hamamatsu line</strain>
    </source>
</reference>
<dbReference type="SUPFAM" id="SSF57850">
    <property type="entry name" value="RING/U-box"/>
    <property type="match status" value="1"/>
</dbReference>
<dbReference type="InterPro" id="IPR013083">
    <property type="entry name" value="Znf_RING/FYVE/PHD"/>
</dbReference>
<dbReference type="Gene3D" id="3.30.40.10">
    <property type="entry name" value="Zinc/RING finger domain, C3HC4 (zinc finger)"/>
    <property type="match status" value="1"/>
</dbReference>
<dbReference type="InterPro" id="IPR001841">
    <property type="entry name" value="Znf_RING"/>
</dbReference>
<keyword evidence="6" id="KW-0833">Ubl conjugation pathway</keyword>
<proteinExistence type="predicted"/>
<dbReference type="Pfam" id="PF13639">
    <property type="entry name" value="zf-RING_2"/>
    <property type="match status" value="1"/>
</dbReference>
<evidence type="ECO:0000256" key="4">
    <source>
        <dbReference type="ARBA" id="ARBA00022723"/>
    </source>
</evidence>
<dbReference type="PROSITE" id="PS50089">
    <property type="entry name" value="ZF_RING_2"/>
    <property type="match status" value="1"/>
</dbReference>
<feature type="domain" description="RING-type" evidence="10">
    <location>
        <begin position="46"/>
        <end position="87"/>
    </location>
</feature>
<keyword evidence="12" id="KW-1185">Reference proteome</keyword>
<dbReference type="GO" id="GO:0016567">
    <property type="term" value="P:protein ubiquitination"/>
    <property type="evidence" value="ECO:0007669"/>
    <property type="project" value="TreeGrafter"/>
</dbReference>
<dbReference type="AlphaFoldDB" id="A0A9W7LK66"/>
<dbReference type="InterPro" id="IPR011016">
    <property type="entry name" value="Znf_RING-CH"/>
</dbReference>
<sequence length="135" mass="14762">MADTPSVTQDPSRIDGSEGNNRGRVPASKASIEAMRKMKVERGGDCSICLEEFKADEEGSEMPCEHVFHSGCVEKWLRMNGSCPVCRFLMPAEEGGSGSQMDPELRQMLVRVSSLANSIGWMVSSRSLVAGEHMH</sequence>
<evidence type="ECO:0000256" key="2">
    <source>
        <dbReference type="ARBA" id="ARBA00012483"/>
    </source>
</evidence>
<evidence type="ECO:0000256" key="5">
    <source>
        <dbReference type="ARBA" id="ARBA00022771"/>
    </source>
</evidence>
<feature type="compositionally biased region" description="Polar residues" evidence="9">
    <location>
        <begin position="1"/>
        <end position="11"/>
    </location>
</feature>
<dbReference type="SMART" id="SM00184">
    <property type="entry name" value="RING"/>
    <property type="match status" value="1"/>
</dbReference>
<keyword evidence="3" id="KW-0808">Transferase</keyword>
<comment type="catalytic activity">
    <reaction evidence="1">
        <text>S-ubiquitinyl-[E2 ubiquitin-conjugating enzyme]-L-cysteine + [acceptor protein]-L-lysine = [E2 ubiquitin-conjugating enzyme]-L-cysteine + N(6)-ubiquitinyl-[acceptor protein]-L-lysine.</text>
        <dbReference type="EC" id="2.3.2.27"/>
    </reaction>
</comment>
<evidence type="ECO:0000256" key="1">
    <source>
        <dbReference type="ARBA" id="ARBA00000900"/>
    </source>
</evidence>
<feature type="region of interest" description="Disordered" evidence="9">
    <location>
        <begin position="1"/>
        <end position="29"/>
    </location>
</feature>
<organism evidence="11 12">
    <name type="scientific">Hibiscus trionum</name>
    <name type="common">Flower of an hour</name>
    <dbReference type="NCBI Taxonomy" id="183268"/>
    <lineage>
        <taxon>Eukaryota</taxon>
        <taxon>Viridiplantae</taxon>
        <taxon>Streptophyta</taxon>
        <taxon>Embryophyta</taxon>
        <taxon>Tracheophyta</taxon>
        <taxon>Spermatophyta</taxon>
        <taxon>Magnoliopsida</taxon>
        <taxon>eudicotyledons</taxon>
        <taxon>Gunneridae</taxon>
        <taxon>Pentapetalae</taxon>
        <taxon>rosids</taxon>
        <taxon>malvids</taxon>
        <taxon>Malvales</taxon>
        <taxon>Malvaceae</taxon>
        <taxon>Malvoideae</taxon>
        <taxon>Hibiscus</taxon>
    </lineage>
</organism>
<keyword evidence="7" id="KW-0862">Zinc</keyword>
<dbReference type="SMART" id="SM00744">
    <property type="entry name" value="RINGv"/>
    <property type="match status" value="1"/>
</dbReference>
<dbReference type="OrthoDB" id="8062037at2759"/>
<evidence type="ECO:0000259" key="10">
    <source>
        <dbReference type="PROSITE" id="PS50089"/>
    </source>
</evidence>
<accession>A0A9W7LK66</accession>
<dbReference type="PANTHER" id="PTHR15710">
    <property type="entry name" value="E3 UBIQUITIN-PROTEIN LIGASE PRAJA"/>
    <property type="match status" value="1"/>
</dbReference>
<dbReference type="FunFam" id="3.30.40.10:FF:000127">
    <property type="entry name" value="E3 ubiquitin-protein ligase RNF181"/>
    <property type="match status" value="1"/>
</dbReference>
<name>A0A9W7LK66_HIBTR</name>
<keyword evidence="5 8" id="KW-0863">Zinc-finger</keyword>